<organism evidence="1 2">
    <name type="scientific">candidate division WOR-1 bacterium DG_54_3</name>
    <dbReference type="NCBI Taxonomy" id="1703775"/>
    <lineage>
        <taxon>Bacteria</taxon>
        <taxon>Bacillati</taxon>
        <taxon>Saganbacteria</taxon>
    </lineage>
</organism>
<sequence length="71" mass="8010">MNMKKSAILILIISFALPVSMFCQVGIWSDFKTVAHMVNKAVQVNQANLQGQPINTLKVQTWQLPKHMNTL</sequence>
<protein>
    <submittedName>
        <fullName evidence="1">Uncharacterized protein</fullName>
    </submittedName>
</protein>
<comment type="caution">
    <text evidence="1">The sequence shown here is derived from an EMBL/GenBank/DDBJ whole genome shotgun (WGS) entry which is preliminary data.</text>
</comment>
<dbReference type="AlphaFoldDB" id="A0A0S7XNK3"/>
<accession>A0A0S7XNK3</accession>
<name>A0A0S7XNK3_UNCSA</name>
<proteinExistence type="predicted"/>
<dbReference type="Proteomes" id="UP000051861">
    <property type="component" value="Unassembled WGS sequence"/>
</dbReference>
<gene>
    <name evidence="1" type="ORF">AMJ44_14000</name>
</gene>
<dbReference type="EMBL" id="LIZX01000219">
    <property type="protein sequence ID" value="KPJ63787.1"/>
    <property type="molecule type" value="Genomic_DNA"/>
</dbReference>
<evidence type="ECO:0000313" key="2">
    <source>
        <dbReference type="Proteomes" id="UP000051861"/>
    </source>
</evidence>
<reference evidence="1 2" key="1">
    <citation type="journal article" date="2015" name="Microbiome">
        <title>Genomic resolution of linkages in carbon, nitrogen, and sulfur cycling among widespread estuary sediment bacteria.</title>
        <authorList>
            <person name="Baker B.J."/>
            <person name="Lazar C.S."/>
            <person name="Teske A.P."/>
            <person name="Dick G.J."/>
        </authorList>
    </citation>
    <scope>NUCLEOTIDE SEQUENCE [LARGE SCALE GENOMIC DNA]</scope>
    <source>
        <strain evidence="1">DG_54_3</strain>
    </source>
</reference>
<evidence type="ECO:0000313" key="1">
    <source>
        <dbReference type="EMBL" id="KPJ63787.1"/>
    </source>
</evidence>